<keyword evidence="4" id="KW-1185">Reference proteome</keyword>
<sequence length="201" mass="21537">MTEVTGLADRPPGRVGVSEEGDEMATTTKSAGSPIRLRLKAPVRKLVLLLHIMSAGIWIGLDVAMAFAVFTGLTTDDPQLAAALFQALETITVMPLLCAGLVCLITGVLLGWGSRYGIVRYWWVLIKLVLNLILTALVPLSLMSGVQELGAYGRLLAADPTATADLSNIIYPPIVSPTALTIAMVLAVFKPWGRIRKRRSA</sequence>
<evidence type="ECO:0000313" key="3">
    <source>
        <dbReference type="EMBL" id="NYE72571.1"/>
    </source>
</evidence>
<dbReference type="AlphaFoldDB" id="A0A7Y9LE14"/>
<name>A0A7Y9LE14_9ACTN</name>
<reference evidence="3 4" key="1">
    <citation type="submission" date="2020-07" db="EMBL/GenBank/DDBJ databases">
        <title>Sequencing the genomes of 1000 actinobacteria strains.</title>
        <authorList>
            <person name="Klenk H.-P."/>
        </authorList>
    </citation>
    <scope>NUCLEOTIDE SEQUENCE [LARGE SCALE GENOMIC DNA]</scope>
    <source>
        <strain evidence="3 4">DSM 22083</strain>
    </source>
</reference>
<dbReference type="RefSeq" id="WP_246322381.1">
    <property type="nucleotide sequence ID" value="NZ_JACCBU010000001.1"/>
</dbReference>
<evidence type="ECO:0000256" key="2">
    <source>
        <dbReference type="SAM" id="Phobius"/>
    </source>
</evidence>
<accession>A0A7Y9LE14</accession>
<proteinExistence type="predicted"/>
<feature type="region of interest" description="Disordered" evidence="1">
    <location>
        <begin position="1"/>
        <end position="29"/>
    </location>
</feature>
<gene>
    <name evidence="3" type="ORF">BKA15_003900</name>
</gene>
<comment type="caution">
    <text evidence="3">The sequence shown here is derived from an EMBL/GenBank/DDBJ whole genome shotgun (WGS) entry which is preliminary data.</text>
</comment>
<protein>
    <submittedName>
        <fullName evidence="3">Putative membrane protein</fullName>
    </submittedName>
</protein>
<dbReference type="Proteomes" id="UP000569914">
    <property type="component" value="Unassembled WGS sequence"/>
</dbReference>
<dbReference type="EMBL" id="JACCBU010000001">
    <property type="protein sequence ID" value="NYE72571.1"/>
    <property type="molecule type" value="Genomic_DNA"/>
</dbReference>
<keyword evidence="2" id="KW-0812">Transmembrane</keyword>
<feature type="transmembrane region" description="Helical" evidence="2">
    <location>
        <begin position="169"/>
        <end position="189"/>
    </location>
</feature>
<feature type="transmembrane region" description="Helical" evidence="2">
    <location>
        <begin position="90"/>
        <end position="112"/>
    </location>
</feature>
<evidence type="ECO:0000313" key="4">
    <source>
        <dbReference type="Proteomes" id="UP000569914"/>
    </source>
</evidence>
<keyword evidence="2" id="KW-0472">Membrane</keyword>
<feature type="transmembrane region" description="Helical" evidence="2">
    <location>
        <begin position="124"/>
        <end position="146"/>
    </location>
</feature>
<evidence type="ECO:0000256" key="1">
    <source>
        <dbReference type="SAM" id="MobiDB-lite"/>
    </source>
</evidence>
<organism evidence="3 4">
    <name type="scientific">Microlunatus parietis</name>
    <dbReference type="NCBI Taxonomy" id="682979"/>
    <lineage>
        <taxon>Bacteria</taxon>
        <taxon>Bacillati</taxon>
        <taxon>Actinomycetota</taxon>
        <taxon>Actinomycetes</taxon>
        <taxon>Propionibacteriales</taxon>
        <taxon>Propionibacteriaceae</taxon>
        <taxon>Microlunatus</taxon>
    </lineage>
</organism>
<keyword evidence="2" id="KW-1133">Transmembrane helix</keyword>
<feature type="transmembrane region" description="Helical" evidence="2">
    <location>
        <begin position="46"/>
        <end position="70"/>
    </location>
</feature>